<keyword evidence="4" id="KW-1185">Reference proteome</keyword>
<feature type="signal peptide" evidence="2">
    <location>
        <begin position="1"/>
        <end position="21"/>
    </location>
</feature>
<organism evidence="3 4">
    <name type="scientific">Candidatus Nucleicultrix amoebiphila FS5</name>
    <dbReference type="NCBI Taxonomy" id="1414854"/>
    <lineage>
        <taxon>Bacteria</taxon>
        <taxon>Pseudomonadati</taxon>
        <taxon>Pseudomonadota</taxon>
        <taxon>Alphaproteobacteria</taxon>
        <taxon>Holosporales</taxon>
        <taxon>Candidatus Nucleicultricaceae</taxon>
        <taxon>Candidatus Nucleicultrix</taxon>
    </lineage>
</organism>
<feature type="chain" id="PRO_5010857555" evidence="2">
    <location>
        <begin position="22"/>
        <end position="460"/>
    </location>
</feature>
<keyword evidence="2" id="KW-0732">Signal</keyword>
<dbReference type="AlphaFoldDB" id="A0A1W6N5V5"/>
<dbReference type="Proteomes" id="UP000237351">
    <property type="component" value="Chromosome"/>
</dbReference>
<evidence type="ECO:0000256" key="1">
    <source>
        <dbReference type="SAM" id="MobiDB-lite"/>
    </source>
</evidence>
<name>A0A1W6N5V5_9PROT</name>
<accession>A0A1W6N5V5</accession>
<dbReference type="RefSeq" id="WP_085784708.1">
    <property type="nucleotide sequence ID" value="NZ_CP008743.1"/>
</dbReference>
<sequence>MKKLRAILLSTSLATSFLATASLDVYASHLSDEGDSKATPKKATLRRSTLDFTQVGSPRKVQAGNQKLFPNGFTYPARGGNPKAVKDLETAQTEVVDYAKNMALKAIERLQDELDETEAFEKGQEFFDEELEFDAQNPGQSYIAALSYSLDKKILVAQDSALIDALVLALTYSEYTSTVAGKLGITKKTVKDFYDLIVEARSNTFGEWLPEDEDDSSGDSGSSSDEGDLSGDKDKKHESSSESSPVKKTSKKATQKAPKKPSSSEESSSESSESDKEASTSKVRRNLAKGLDAIAKDHEKSAQSKGSSGEDEEDDDQFLNTSGAPLDFGDSEGEDLPGKIEELEEKIESLEGEVEEKSKALERFKKSMVSKEEGLHKEIEEREKRLKESEPANKFLQVLLHVHGISLENLWQFIDLSATALDQSTDLPWPALGISDMQKLDMLKAMFTPEVLHLYIEGKK</sequence>
<feature type="region of interest" description="Disordered" evidence="1">
    <location>
        <begin position="207"/>
        <end position="336"/>
    </location>
</feature>
<dbReference type="EMBL" id="CP008743">
    <property type="protein sequence ID" value="ARN85168.1"/>
    <property type="molecule type" value="Genomic_DNA"/>
</dbReference>
<reference evidence="3 4" key="1">
    <citation type="submission" date="2014-06" db="EMBL/GenBank/DDBJ databases">
        <title>The genome of the endonuclear symbiont Nucleicultrix amoebiphila.</title>
        <authorList>
            <person name="Schulz F."/>
            <person name="Horn M."/>
        </authorList>
    </citation>
    <scope>NUCLEOTIDE SEQUENCE [LARGE SCALE GENOMIC DNA]</scope>
    <source>
        <strain evidence="3 4">FS5</strain>
    </source>
</reference>
<gene>
    <name evidence="3" type="ORF">GQ61_07590</name>
</gene>
<protein>
    <submittedName>
        <fullName evidence="3">Uncharacterized protein</fullName>
    </submittedName>
</protein>
<dbReference type="KEGG" id="naf:GQ61_07590"/>
<evidence type="ECO:0000256" key="2">
    <source>
        <dbReference type="SAM" id="SignalP"/>
    </source>
</evidence>
<evidence type="ECO:0000313" key="4">
    <source>
        <dbReference type="Proteomes" id="UP000237351"/>
    </source>
</evidence>
<proteinExistence type="predicted"/>
<feature type="compositionally biased region" description="Basic residues" evidence="1">
    <location>
        <begin position="248"/>
        <end position="259"/>
    </location>
</feature>
<feature type="compositionally biased region" description="Basic and acidic residues" evidence="1">
    <location>
        <begin position="230"/>
        <end position="240"/>
    </location>
</feature>
<feature type="compositionally biased region" description="Low complexity" evidence="1">
    <location>
        <begin position="260"/>
        <end position="271"/>
    </location>
</feature>
<evidence type="ECO:0000313" key="3">
    <source>
        <dbReference type="EMBL" id="ARN85168.1"/>
    </source>
</evidence>